<proteinExistence type="predicted"/>
<reference evidence="1" key="1">
    <citation type="journal article" date="2020" name="Nature">
        <title>Giant virus diversity and host interactions through global metagenomics.</title>
        <authorList>
            <person name="Schulz F."/>
            <person name="Roux S."/>
            <person name="Paez-Espino D."/>
            <person name="Jungbluth S."/>
            <person name="Walsh D.A."/>
            <person name="Denef V.J."/>
            <person name="McMahon K.D."/>
            <person name="Konstantinidis K.T."/>
            <person name="Eloe-Fadrosh E.A."/>
            <person name="Kyrpides N.C."/>
            <person name="Woyke T."/>
        </authorList>
    </citation>
    <scope>NUCLEOTIDE SEQUENCE</scope>
    <source>
        <strain evidence="1">GVMAG-M-3300018080-19</strain>
    </source>
</reference>
<accession>A0A6C0BQR2</accession>
<dbReference type="AlphaFoldDB" id="A0A6C0BQR2"/>
<organism evidence="1">
    <name type="scientific">viral metagenome</name>
    <dbReference type="NCBI Taxonomy" id="1070528"/>
    <lineage>
        <taxon>unclassified sequences</taxon>
        <taxon>metagenomes</taxon>
        <taxon>organismal metagenomes</taxon>
    </lineage>
</organism>
<sequence>MSVSYALNKWFEEILSATRKDYKQRVKRKYSIGDLSARVNQHSAITHTYHQIRYANKTAQTYMQDVLRRGASGDLGNVCMAEPVGDSAAIADMYIKATRRRSREAEVFRRDLKREFQKPDPLSDNFKARLERYRKAGILQGDIKDIEEEHIRYLRDTYLPQHIRDALRPADDAKHESKRIRDLVRHIQDAQLREELKKELEDTPDKEDIINQFLTDRLAVFGGQVGAEVEAELKTMVPGLDIKHQSSMNKCIISLYYNMKQALANPSKSSKQMSIVRGLDRRTLPASWVAMVRPERASIALRHAVRMYASGLAMMAKGFREGPDPDVEVPLEIRGYNMIVNAQGPGDRKCFGKVVEHQSVCSQLTPDRTCAASALLLAYFEIMDTCMCPSPPLILRSHFRVQEFYIDPDNKIEVYDVKQYNTWSADKKQSFRAAYRRFQQRYEALGFTTTDEPLGDTKEYKLNFKSWGPKDEKGEDTPIVANPTRVREDTFLFRFLGSWRPPRNRLSIDQATADVWRAHEVTRDYDPDFHDVYKTKRRPIEAWNGITDELYMEAKYVKALTDRRIHLNHMTIAEYQEYLRNPAMIDNKDFKLTTPSQRSFRRPDSALAFCNIHHRWSSPVESKDGEFGYITLDDEEESKKFMFTESGPDGYGIQIRDGWRDAWDEAKALDDADKALIAEYDDLERMPLAIFPPPPLFNRMIHPLNYESLPLQYFQTLTRQRDLLNQPNSLRDAVGDDAPVWFNHDSEENDIVFPYPLITLSGKLSGSLPILPMAKLSKDGLTQIATDLYTVYPDPEKFWDIRISLACLLTKRGKVKLEQTITQAKKARGQRGNNNANKPMKSAELWAQCKSTA</sequence>
<evidence type="ECO:0000313" key="1">
    <source>
        <dbReference type="EMBL" id="QHS93728.1"/>
    </source>
</evidence>
<protein>
    <submittedName>
        <fullName evidence="1">Uncharacterized protein</fullName>
    </submittedName>
</protein>
<dbReference type="EMBL" id="MN739209">
    <property type="protein sequence ID" value="QHS93728.1"/>
    <property type="molecule type" value="Genomic_DNA"/>
</dbReference>
<name>A0A6C0BQR2_9ZZZZ</name>